<protein>
    <submittedName>
        <fullName evidence="1">Uncharacterized protein</fullName>
    </submittedName>
</protein>
<gene>
    <name evidence="1" type="ORF">AK812_SmicGene13108</name>
</gene>
<dbReference type="Proteomes" id="UP000186817">
    <property type="component" value="Unassembled WGS sequence"/>
</dbReference>
<organism evidence="1 2">
    <name type="scientific">Symbiodinium microadriaticum</name>
    <name type="common">Dinoflagellate</name>
    <name type="synonym">Zooxanthella microadriatica</name>
    <dbReference type="NCBI Taxonomy" id="2951"/>
    <lineage>
        <taxon>Eukaryota</taxon>
        <taxon>Sar</taxon>
        <taxon>Alveolata</taxon>
        <taxon>Dinophyceae</taxon>
        <taxon>Suessiales</taxon>
        <taxon>Symbiodiniaceae</taxon>
        <taxon>Symbiodinium</taxon>
    </lineage>
</organism>
<name>A0A1Q9E8Y3_SYMMI</name>
<evidence type="ECO:0000313" key="2">
    <source>
        <dbReference type="Proteomes" id="UP000186817"/>
    </source>
</evidence>
<sequence length="75" mass="8338">MSRFAKSTAEMSTPVRWEFVRVSDCSEKSVFGRFNFVAAFEALKLSVDIVAIHTGHLVGRCCNLVESSASLVVRR</sequence>
<reference evidence="1 2" key="1">
    <citation type="submission" date="2016-02" db="EMBL/GenBank/DDBJ databases">
        <title>Genome analysis of coral dinoflagellate symbionts highlights evolutionary adaptations to a symbiotic lifestyle.</title>
        <authorList>
            <person name="Aranda M."/>
            <person name="Li Y."/>
            <person name="Liew Y.J."/>
            <person name="Baumgarten S."/>
            <person name="Simakov O."/>
            <person name="Wilson M."/>
            <person name="Piel J."/>
            <person name="Ashoor H."/>
            <person name="Bougouffa S."/>
            <person name="Bajic V.B."/>
            <person name="Ryu T."/>
            <person name="Ravasi T."/>
            <person name="Bayer T."/>
            <person name="Micklem G."/>
            <person name="Kim H."/>
            <person name="Bhak J."/>
            <person name="Lajeunesse T.C."/>
            <person name="Voolstra C.R."/>
        </authorList>
    </citation>
    <scope>NUCLEOTIDE SEQUENCE [LARGE SCALE GENOMIC DNA]</scope>
    <source>
        <strain evidence="1 2">CCMP2467</strain>
    </source>
</reference>
<proteinExistence type="predicted"/>
<evidence type="ECO:0000313" key="1">
    <source>
        <dbReference type="EMBL" id="OLQ03876.1"/>
    </source>
</evidence>
<dbReference type="AlphaFoldDB" id="A0A1Q9E8Y3"/>
<keyword evidence="2" id="KW-1185">Reference proteome</keyword>
<accession>A0A1Q9E8Y3</accession>
<dbReference type="EMBL" id="LSRX01000224">
    <property type="protein sequence ID" value="OLQ03876.1"/>
    <property type="molecule type" value="Genomic_DNA"/>
</dbReference>
<comment type="caution">
    <text evidence="1">The sequence shown here is derived from an EMBL/GenBank/DDBJ whole genome shotgun (WGS) entry which is preliminary data.</text>
</comment>